<organism evidence="1 2">
    <name type="scientific">Vagococcus allomyrinae</name>
    <dbReference type="NCBI Taxonomy" id="2794353"/>
    <lineage>
        <taxon>Bacteria</taxon>
        <taxon>Bacillati</taxon>
        <taxon>Bacillota</taxon>
        <taxon>Bacilli</taxon>
        <taxon>Lactobacillales</taxon>
        <taxon>Enterococcaceae</taxon>
        <taxon>Vagococcus</taxon>
    </lineage>
</organism>
<gene>
    <name evidence="1" type="ORF">I6N95_05130</name>
</gene>
<reference evidence="1" key="1">
    <citation type="submission" date="2020-12" db="EMBL/GenBank/DDBJ databases">
        <title>Vagococcus allomyrinae sp. nov. and Enterococcus lavae sp. nov., isolated from the larvae of Allomyrina dichotoma.</title>
        <authorList>
            <person name="Lee S.D."/>
        </authorList>
    </citation>
    <scope>NUCLEOTIDE SEQUENCE</scope>
    <source>
        <strain evidence="1">BWB3-3</strain>
    </source>
</reference>
<accession>A0A940SVJ4</accession>
<protein>
    <submittedName>
        <fullName evidence="1">Uncharacterized protein</fullName>
    </submittedName>
</protein>
<sequence>MKTDIEMKTPQKVEIIEVIHTESTRGKGTNENPVRIVHQYWNKNGKLLAENDDY</sequence>
<dbReference type="AlphaFoldDB" id="A0A940SVJ4"/>
<keyword evidence="2" id="KW-1185">Reference proteome</keyword>
<evidence type="ECO:0000313" key="1">
    <source>
        <dbReference type="EMBL" id="MBP1040393.1"/>
    </source>
</evidence>
<comment type="caution">
    <text evidence="1">The sequence shown here is derived from an EMBL/GenBank/DDBJ whole genome shotgun (WGS) entry which is preliminary data.</text>
</comment>
<proteinExistence type="predicted"/>
<dbReference type="Proteomes" id="UP000674938">
    <property type="component" value="Unassembled WGS sequence"/>
</dbReference>
<dbReference type="RefSeq" id="WP_209525293.1">
    <property type="nucleotide sequence ID" value="NZ_JAEEGA010000002.1"/>
</dbReference>
<name>A0A940SVJ4_9ENTE</name>
<dbReference type="EMBL" id="JAEEGA010000002">
    <property type="protein sequence ID" value="MBP1040393.1"/>
    <property type="molecule type" value="Genomic_DNA"/>
</dbReference>
<evidence type="ECO:0000313" key="2">
    <source>
        <dbReference type="Proteomes" id="UP000674938"/>
    </source>
</evidence>